<sequence length="83" mass="9332">MPILIDSDSELMSSDDDVIYERTVIRHIETSNTGLNQSVTCQQRSILRSCRCRISESSGSSSDQQFADIKNSFANDIKEETLD</sequence>
<evidence type="ECO:0000313" key="2">
    <source>
        <dbReference type="WBParaSite" id="Hba_14843"/>
    </source>
</evidence>
<reference evidence="2" key="1">
    <citation type="submission" date="2016-11" db="UniProtKB">
        <authorList>
            <consortium name="WormBaseParasite"/>
        </authorList>
    </citation>
    <scope>IDENTIFICATION</scope>
</reference>
<protein>
    <submittedName>
        <fullName evidence="2">U-box domain-containing protein</fullName>
    </submittedName>
</protein>
<dbReference type="AlphaFoldDB" id="A0A1I7XBV0"/>
<proteinExistence type="predicted"/>
<dbReference type="WBParaSite" id="Hba_14843">
    <property type="protein sequence ID" value="Hba_14843"/>
    <property type="gene ID" value="Hba_14843"/>
</dbReference>
<accession>A0A1I7XBV0</accession>
<evidence type="ECO:0000313" key="1">
    <source>
        <dbReference type="Proteomes" id="UP000095283"/>
    </source>
</evidence>
<keyword evidence="1" id="KW-1185">Reference proteome</keyword>
<dbReference type="Proteomes" id="UP000095283">
    <property type="component" value="Unplaced"/>
</dbReference>
<organism evidence="1 2">
    <name type="scientific">Heterorhabditis bacteriophora</name>
    <name type="common">Entomopathogenic nematode worm</name>
    <dbReference type="NCBI Taxonomy" id="37862"/>
    <lineage>
        <taxon>Eukaryota</taxon>
        <taxon>Metazoa</taxon>
        <taxon>Ecdysozoa</taxon>
        <taxon>Nematoda</taxon>
        <taxon>Chromadorea</taxon>
        <taxon>Rhabditida</taxon>
        <taxon>Rhabditina</taxon>
        <taxon>Rhabditomorpha</taxon>
        <taxon>Strongyloidea</taxon>
        <taxon>Heterorhabditidae</taxon>
        <taxon>Heterorhabditis</taxon>
    </lineage>
</organism>
<name>A0A1I7XBV0_HETBA</name>